<dbReference type="Gene3D" id="3.40.30.10">
    <property type="entry name" value="Glutaredoxin"/>
    <property type="match status" value="1"/>
</dbReference>
<dbReference type="RefSeq" id="WP_088976019.1">
    <property type="nucleotide sequence ID" value="NZ_LT607753.1"/>
</dbReference>
<feature type="domain" description="Thioredoxin" evidence="1">
    <location>
        <begin position="52"/>
        <end position="183"/>
    </location>
</feature>
<protein>
    <submittedName>
        <fullName evidence="2">AhpC/TSA family protein</fullName>
    </submittedName>
</protein>
<dbReference type="InterPro" id="IPR036249">
    <property type="entry name" value="Thioredoxin-like_sf"/>
</dbReference>
<sequence length="183" mass="18470">MGILIAAVVLVGILGLFNLLLTAGVVRRLREHAELISNKSSGDGHGVDADVLAPGETAEPFAAESVTGRQIALTDLVQGSVVAFFSPHCQPCKERAPEFAAYAAGRPAGAEPTVAVVVASAAEAAEMTELLSPVAEVVTGAAAERVAAAFRTESYPSFYVMGATGTVSAGGHNLSVLPVAAAA</sequence>
<gene>
    <name evidence="2" type="ORF">GA0070614_2403</name>
</gene>
<proteinExistence type="predicted"/>
<dbReference type="SUPFAM" id="SSF52833">
    <property type="entry name" value="Thioredoxin-like"/>
    <property type="match status" value="1"/>
</dbReference>
<accession>A0A1C5IA23</accession>
<name>A0A1C5IA23_9ACTN</name>
<dbReference type="Proteomes" id="UP000198215">
    <property type="component" value="Chromosome I"/>
</dbReference>
<dbReference type="AlphaFoldDB" id="A0A1C5IA23"/>
<evidence type="ECO:0000313" key="2">
    <source>
        <dbReference type="EMBL" id="SCG54606.1"/>
    </source>
</evidence>
<organism evidence="2 3">
    <name type="scientific">Micromonospora coxensis</name>
    <dbReference type="NCBI Taxonomy" id="356852"/>
    <lineage>
        <taxon>Bacteria</taxon>
        <taxon>Bacillati</taxon>
        <taxon>Actinomycetota</taxon>
        <taxon>Actinomycetes</taxon>
        <taxon>Micromonosporales</taxon>
        <taxon>Micromonosporaceae</taxon>
        <taxon>Micromonospora</taxon>
    </lineage>
</organism>
<keyword evidence="3" id="KW-1185">Reference proteome</keyword>
<dbReference type="OrthoDB" id="128449at2"/>
<evidence type="ECO:0000259" key="1">
    <source>
        <dbReference type="PROSITE" id="PS51352"/>
    </source>
</evidence>
<dbReference type="PROSITE" id="PS51352">
    <property type="entry name" value="THIOREDOXIN_2"/>
    <property type="match status" value="1"/>
</dbReference>
<dbReference type="InterPro" id="IPR013766">
    <property type="entry name" value="Thioredoxin_domain"/>
</dbReference>
<evidence type="ECO:0000313" key="3">
    <source>
        <dbReference type="Proteomes" id="UP000198215"/>
    </source>
</evidence>
<dbReference type="EMBL" id="LT607753">
    <property type="protein sequence ID" value="SCG54606.1"/>
    <property type="molecule type" value="Genomic_DNA"/>
</dbReference>
<reference evidence="3" key="1">
    <citation type="submission" date="2016-06" db="EMBL/GenBank/DDBJ databases">
        <authorList>
            <person name="Varghese N."/>
            <person name="Submissions Spin"/>
        </authorList>
    </citation>
    <scope>NUCLEOTIDE SEQUENCE [LARGE SCALE GENOMIC DNA]</scope>
    <source>
        <strain evidence="3">DSM 45161</strain>
    </source>
</reference>